<dbReference type="Pfam" id="PF21029">
    <property type="entry name" value="RMC1_N"/>
    <property type="match status" value="1"/>
</dbReference>
<dbReference type="OrthoDB" id="26384at2759"/>
<dbReference type="EMBL" id="OV696687">
    <property type="protein sequence ID" value="CAH1253584.1"/>
    <property type="molecule type" value="Genomic_DNA"/>
</dbReference>
<dbReference type="Pfam" id="PF07035">
    <property type="entry name" value="RMC1_C"/>
    <property type="match status" value="1"/>
</dbReference>
<dbReference type="GO" id="GO:0005765">
    <property type="term" value="C:lysosomal membrane"/>
    <property type="evidence" value="ECO:0007669"/>
    <property type="project" value="TreeGrafter"/>
</dbReference>
<keyword evidence="4" id="KW-1185">Reference proteome</keyword>
<dbReference type="GO" id="GO:0031902">
    <property type="term" value="C:late endosome membrane"/>
    <property type="evidence" value="ECO:0007669"/>
    <property type="project" value="TreeGrafter"/>
</dbReference>
<dbReference type="Proteomes" id="UP000838412">
    <property type="component" value="Chromosome 2"/>
</dbReference>
<dbReference type="InterPro" id="IPR040371">
    <property type="entry name" value="RMC1"/>
</dbReference>
<reference evidence="3" key="1">
    <citation type="submission" date="2022-01" db="EMBL/GenBank/DDBJ databases">
        <authorList>
            <person name="Braso-Vives M."/>
        </authorList>
    </citation>
    <scope>NUCLEOTIDE SEQUENCE</scope>
</reference>
<evidence type="ECO:0000313" key="4">
    <source>
        <dbReference type="Proteomes" id="UP000838412"/>
    </source>
</evidence>
<evidence type="ECO:0000259" key="1">
    <source>
        <dbReference type="Pfam" id="PF07035"/>
    </source>
</evidence>
<dbReference type="GO" id="GO:0035658">
    <property type="term" value="C:Mon1-Ccz1 complex"/>
    <property type="evidence" value="ECO:0007669"/>
    <property type="project" value="InterPro"/>
</dbReference>
<sequence length="609" mass="68923">MADDSFYLELSRSPIRFDPVSNVNNVFFDENNRQVFAVRSGGATGVVVKGPDAKTSINFRMEDKGSVISIKFSYDLKILAIQRCYKTVEFMNFGQAVDPVEYSQSCKGKTTKIIGFNWVAINEVVFITDHGLEYYQVIPEKKTLKSMKTYNVSVNWFVYLPESALLLLSSSTLGNVLHPYLFRAGQVFKLPKFEVDLPVVPKPPKLCLLERDVTMAQIYGQVYIIVLRHQPRGPGHASAEVVLYQLQKESPAKKTNVLRLDMSGRFAVNIVDNLIVVHHQASKTSMIFDIKLQGETESDGYVTYHHPVLSPLPIKPFKLRVTGVPTVAGPEVKEISCELYSPNWIVFQPSIIIDAKLGCLWTVCLKLEPLVTMIPDKCRLMDFLLLRRDCKMVILSVCKQMLTPGRQCNLPTIASIFDKLNRVYRSYLEEETAYAQAVEIAQARGTGTPKRPQRSQAVIDQSDMYTHVLSIFVDNKYHVLSDSKPIACLMLSLESVYPPAHQLALDMLKRLSTANEEIIEVLLSKHQLLTALRFIRSVGIVDTVSARKFLEAAHATEDNMLFYTVFKFFEQRNLRLRGNPRFAPGEHCEQYISQFVITFGEDALTPVVQ</sequence>
<dbReference type="GO" id="GO:0010506">
    <property type="term" value="P:regulation of autophagy"/>
    <property type="evidence" value="ECO:0007669"/>
    <property type="project" value="InterPro"/>
</dbReference>
<organism evidence="3 4">
    <name type="scientific">Branchiostoma lanceolatum</name>
    <name type="common">Common lancelet</name>
    <name type="synonym">Amphioxus lanceolatum</name>
    <dbReference type="NCBI Taxonomy" id="7740"/>
    <lineage>
        <taxon>Eukaryota</taxon>
        <taxon>Metazoa</taxon>
        <taxon>Chordata</taxon>
        <taxon>Cephalochordata</taxon>
        <taxon>Leptocardii</taxon>
        <taxon>Amphioxiformes</taxon>
        <taxon>Branchiostomatidae</taxon>
        <taxon>Branchiostoma</taxon>
    </lineage>
</organism>
<evidence type="ECO:0000259" key="2">
    <source>
        <dbReference type="Pfam" id="PF21029"/>
    </source>
</evidence>
<dbReference type="InterPro" id="IPR049040">
    <property type="entry name" value="RMC1_N"/>
</dbReference>
<feature type="domain" description="Regulator of MON1-CCZ1 complex N-terminal" evidence="2">
    <location>
        <begin position="26"/>
        <end position="144"/>
    </location>
</feature>
<feature type="domain" description="Mic1" evidence="1">
    <location>
        <begin position="476"/>
        <end position="583"/>
    </location>
</feature>
<dbReference type="PANTHER" id="PTHR12897">
    <property type="entry name" value="COLON CANCER-ASSOCIATED PROTEIN MIC1"/>
    <property type="match status" value="1"/>
</dbReference>
<dbReference type="InterPro" id="IPR009755">
    <property type="entry name" value="RMC1_C"/>
</dbReference>
<evidence type="ECO:0000313" key="3">
    <source>
        <dbReference type="EMBL" id="CAH1253584.1"/>
    </source>
</evidence>
<dbReference type="AlphaFoldDB" id="A0A8K0EHN7"/>
<dbReference type="PANTHER" id="PTHR12897:SF4">
    <property type="entry name" value="REGULATOR OF MON1-CCZ1 COMPLEX"/>
    <property type="match status" value="1"/>
</dbReference>
<accession>A0A8K0EHN7</accession>
<name>A0A8K0EHN7_BRALA</name>
<protein>
    <submittedName>
        <fullName evidence="3">C18orf8 protein</fullName>
    </submittedName>
</protein>
<gene>
    <name evidence="3" type="primary">C18orf8</name>
    <name evidence="3" type="ORF">BLAG_LOCUS13303</name>
</gene>
<proteinExistence type="predicted"/>